<gene>
    <name evidence="7" type="ORF">Sradi_4171800</name>
</gene>
<dbReference type="InterPro" id="IPR057765">
    <property type="entry name" value="MS1-like_ubiquitin"/>
</dbReference>
<name>A0AAW2P693_SESRA</name>
<dbReference type="Pfam" id="PF25565">
    <property type="entry name" value="Ubiquitin_At1g33420"/>
    <property type="match status" value="1"/>
</dbReference>
<dbReference type="Pfam" id="PF00628">
    <property type="entry name" value="PHD"/>
    <property type="match status" value="1"/>
</dbReference>
<organism evidence="7">
    <name type="scientific">Sesamum radiatum</name>
    <name type="common">Black benniseed</name>
    <dbReference type="NCBI Taxonomy" id="300843"/>
    <lineage>
        <taxon>Eukaryota</taxon>
        <taxon>Viridiplantae</taxon>
        <taxon>Streptophyta</taxon>
        <taxon>Embryophyta</taxon>
        <taxon>Tracheophyta</taxon>
        <taxon>Spermatophyta</taxon>
        <taxon>Magnoliopsida</taxon>
        <taxon>eudicotyledons</taxon>
        <taxon>Gunneridae</taxon>
        <taxon>Pentapetalae</taxon>
        <taxon>asterids</taxon>
        <taxon>lamiids</taxon>
        <taxon>Lamiales</taxon>
        <taxon>Pedaliaceae</taxon>
        <taxon>Sesamum</taxon>
    </lineage>
</organism>
<evidence type="ECO:0000256" key="4">
    <source>
        <dbReference type="ARBA" id="ARBA00023015"/>
    </source>
</evidence>
<evidence type="ECO:0000256" key="5">
    <source>
        <dbReference type="ARBA" id="ARBA00023163"/>
    </source>
</evidence>
<dbReference type="InterPro" id="IPR058054">
    <property type="entry name" value="Znf_MS1-like"/>
</dbReference>
<dbReference type="PROSITE" id="PS01359">
    <property type="entry name" value="ZF_PHD_1"/>
    <property type="match status" value="1"/>
</dbReference>
<dbReference type="SUPFAM" id="SSF57903">
    <property type="entry name" value="FYVE/PHD zinc finger"/>
    <property type="match status" value="1"/>
</dbReference>
<keyword evidence="2" id="KW-0863">Zinc-finger</keyword>
<reference evidence="7" key="1">
    <citation type="submission" date="2020-06" db="EMBL/GenBank/DDBJ databases">
        <authorList>
            <person name="Li T."/>
            <person name="Hu X."/>
            <person name="Zhang T."/>
            <person name="Song X."/>
            <person name="Zhang H."/>
            <person name="Dai N."/>
            <person name="Sheng W."/>
            <person name="Hou X."/>
            <person name="Wei L."/>
        </authorList>
    </citation>
    <scope>NUCLEOTIDE SEQUENCE</scope>
    <source>
        <strain evidence="7">G02</strain>
        <tissue evidence="7">Leaf</tissue>
    </source>
</reference>
<dbReference type="CDD" id="cd15556">
    <property type="entry name" value="PHD_MMD1_like"/>
    <property type="match status" value="1"/>
</dbReference>
<keyword evidence="5" id="KW-0804">Transcription</keyword>
<reference evidence="7" key="2">
    <citation type="journal article" date="2024" name="Plant">
        <title>Genomic evolution and insights into agronomic trait innovations of Sesamum species.</title>
        <authorList>
            <person name="Miao H."/>
            <person name="Wang L."/>
            <person name="Qu L."/>
            <person name="Liu H."/>
            <person name="Sun Y."/>
            <person name="Le M."/>
            <person name="Wang Q."/>
            <person name="Wei S."/>
            <person name="Zheng Y."/>
            <person name="Lin W."/>
            <person name="Duan Y."/>
            <person name="Cao H."/>
            <person name="Xiong S."/>
            <person name="Wang X."/>
            <person name="Wei L."/>
            <person name="Li C."/>
            <person name="Ma Q."/>
            <person name="Ju M."/>
            <person name="Zhao R."/>
            <person name="Li G."/>
            <person name="Mu C."/>
            <person name="Tian Q."/>
            <person name="Mei H."/>
            <person name="Zhang T."/>
            <person name="Gao T."/>
            <person name="Zhang H."/>
        </authorList>
    </citation>
    <scope>NUCLEOTIDE SEQUENCE</scope>
    <source>
        <strain evidence="7">G02</strain>
    </source>
</reference>
<dbReference type="GO" id="GO:0008270">
    <property type="term" value="F:zinc ion binding"/>
    <property type="evidence" value="ECO:0007669"/>
    <property type="project" value="UniProtKB-KW"/>
</dbReference>
<evidence type="ECO:0000256" key="1">
    <source>
        <dbReference type="ARBA" id="ARBA00022723"/>
    </source>
</evidence>
<evidence type="ECO:0000256" key="2">
    <source>
        <dbReference type="ARBA" id="ARBA00022771"/>
    </source>
</evidence>
<evidence type="ECO:0000256" key="3">
    <source>
        <dbReference type="ARBA" id="ARBA00022833"/>
    </source>
</evidence>
<keyword evidence="4" id="KW-0805">Transcription regulation</keyword>
<dbReference type="SMART" id="SM00249">
    <property type="entry name" value="PHD"/>
    <property type="match status" value="1"/>
</dbReference>
<evidence type="ECO:0000259" key="6">
    <source>
        <dbReference type="SMART" id="SM00249"/>
    </source>
</evidence>
<proteinExistence type="predicted"/>
<dbReference type="AlphaFoldDB" id="A0AAW2P693"/>
<dbReference type="InterPro" id="IPR019786">
    <property type="entry name" value="Zinc_finger_PHD-type_CS"/>
</dbReference>
<protein>
    <submittedName>
        <fullName evidence="7">PHD finger protein MALE MEIOCYTE DEATH 1</fullName>
    </submittedName>
</protein>
<dbReference type="PANTHER" id="PTHR46201:SF9">
    <property type="entry name" value="PHD FINGER PROTEIN MALE MEIOCYTE DEATH 1"/>
    <property type="match status" value="1"/>
</dbReference>
<accession>A0AAW2P693</accession>
<dbReference type="InterPro" id="IPR013083">
    <property type="entry name" value="Znf_RING/FYVE/PHD"/>
</dbReference>
<dbReference type="InterPro" id="IPR001965">
    <property type="entry name" value="Znf_PHD"/>
</dbReference>
<keyword evidence="3" id="KW-0862">Zinc</keyword>
<keyword evidence="1" id="KW-0479">Metal-binding</keyword>
<dbReference type="EMBL" id="JACGWJ010000018">
    <property type="protein sequence ID" value="KAL0350226.1"/>
    <property type="molecule type" value="Genomic_DNA"/>
</dbReference>
<evidence type="ECO:0000313" key="7">
    <source>
        <dbReference type="EMBL" id="KAL0350226.1"/>
    </source>
</evidence>
<comment type="caution">
    <text evidence="7">The sequence shown here is derived from an EMBL/GenBank/DDBJ whole genome shotgun (WGS) entry which is preliminary data.</text>
</comment>
<dbReference type="InterPro" id="IPR019787">
    <property type="entry name" value="Znf_PHD-finger"/>
</dbReference>
<dbReference type="InterPro" id="IPR011011">
    <property type="entry name" value="Znf_FYVE_PHD"/>
</dbReference>
<sequence>MVAGWSHHFVSKRKYHFIIPGNDEWNKPLNEGAFDLQTHLLHGLIHCNGFGHLICINGIEGGSKYICGREIMDLWDRICTTLHARQITVEDSSRKHMMDLRLLYGVAYGHCWFGKWGYRFCRGSFGVKEHDYERAMDILSSLELDQLIDDFSITNGCTHIEQMIHHYRDMSETNLVTIRDLLRFMLEHKPTVPTARYSTRISWSGKKLAFPTAIKRCSLKLSTRFSLRKSPLVKDYPTKCRKFSNVAANLDSRWPVRRLEHVAEVIVEALKEKRAVNDGCSSGMTRQEARDAARLHIGDTGLIDHVLKVMNNVVVGNYIVRRAVNRSTKVLEYTIHDCKSSKEAYLSKVPELIQAHTAVKLAAQMILYSKHFVKEWPFRDEDDDSLRFICRLTMSSIDLNSDSSCDFPPREYIVVPLYATIGDLKIAIQHAMRETYFVMEKLLVTEILDMEGLQDEEVLFGIIESGRELWVRGFGLDLENDLRYEGGTEKWTVKCKCGARDDDGERMVACDICETWQHTRCSGIEETEAVPRLFVCDACCSSLAPVQTQCSFTYNYDSHQGPLMLPHMPEVDMGLLYCK</sequence>
<dbReference type="InterPro" id="IPR059080">
    <property type="entry name" value="WHD_PTC1"/>
</dbReference>
<dbReference type="PANTHER" id="PTHR46201">
    <property type="entry name" value="PHD FINGER PROTEIN MALE MEIOCYTE DEATH 1-RELATED"/>
    <property type="match status" value="1"/>
</dbReference>
<feature type="domain" description="Zinc finger PHD-type" evidence="6">
    <location>
        <begin position="494"/>
        <end position="540"/>
    </location>
</feature>
<dbReference type="Pfam" id="PF25874">
    <property type="entry name" value="WHD_plant_repro"/>
    <property type="match status" value="1"/>
</dbReference>
<dbReference type="Gene3D" id="3.30.40.10">
    <property type="entry name" value="Zinc/RING finger domain, C3HC4 (zinc finger)"/>
    <property type="match status" value="1"/>
</dbReference>